<accession>A0A1I8N371</accession>
<dbReference type="GO" id="GO:0000122">
    <property type="term" value="P:negative regulation of transcription by RNA polymerase II"/>
    <property type="evidence" value="ECO:0007669"/>
    <property type="project" value="UniProtKB-ARBA"/>
</dbReference>
<dbReference type="FunFam" id="3.30.160.60:FF:000432">
    <property type="entry name" value="zinc finger protein Gfi-1b isoform X1"/>
    <property type="match status" value="1"/>
</dbReference>
<dbReference type="FunFam" id="3.30.160.60:FF:000446">
    <property type="entry name" value="Zinc finger protein"/>
    <property type="match status" value="1"/>
</dbReference>
<feature type="region of interest" description="Disordered" evidence="11">
    <location>
        <begin position="707"/>
        <end position="740"/>
    </location>
</feature>
<evidence type="ECO:0000256" key="2">
    <source>
        <dbReference type="ARBA" id="ARBA00022723"/>
    </source>
</evidence>
<dbReference type="FunFam" id="3.30.160.60:FF:000208">
    <property type="entry name" value="zinc finger protein Gfi-1b"/>
    <property type="match status" value="1"/>
</dbReference>
<feature type="domain" description="C2H2-type" evidence="12">
    <location>
        <begin position="538"/>
        <end position="565"/>
    </location>
</feature>
<reference evidence="15" key="2">
    <citation type="submission" date="2025-04" db="UniProtKB">
        <authorList>
            <consortium name="RefSeq"/>
        </authorList>
    </citation>
    <scope>IDENTIFICATION</scope>
    <source>
        <strain evidence="15">Aabys</strain>
    </source>
</reference>
<feature type="compositionally biased region" description="Polar residues" evidence="11">
    <location>
        <begin position="336"/>
        <end position="347"/>
    </location>
</feature>
<evidence type="ECO:0000256" key="4">
    <source>
        <dbReference type="ARBA" id="ARBA00022771"/>
    </source>
</evidence>
<feature type="region of interest" description="Disordered" evidence="11">
    <location>
        <begin position="1"/>
        <end position="40"/>
    </location>
</feature>
<dbReference type="Pfam" id="PF00096">
    <property type="entry name" value="zf-C2H2"/>
    <property type="match status" value="5"/>
</dbReference>
<evidence type="ECO:0000256" key="9">
    <source>
        <dbReference type="ARBA" id="ARBA00023242"/>
    </source>
</evidence>
<dbReference type="VEuPathDB" id="VectorBase:MDOMA2_005734"/>
<evidence type="ECO:0000256" key="3">
    <source>
        <dbReference type="ARBA" id="ARBA00022737"/>
    </source>
</evidence>
<dbReference type="GO" id="GO:0005634">
    <property type="term" value="C:nucleus"/>
    <property type="evidence" value="ECO:0007669"/>
    <property type="project" value="UniProtKB-SubCell"/>
</dbReference>
<dbReference type="GO" id="GO:0003677">
    <property type="term" value="F:DNA binding"/>
    <property type="evidence" value="ECO:0007669"/>
    <property type="project" value="UniProtKB-KW"/>
</dbReference>
<dbReference type="GO" id="GO:0000981">
    <property type="term" value="F:DNA-binding transcription factor activity, RNA polymerase II-specific"/>
    <property type="evidence" value="ECO:0007669"/>
    <property type="project" value="UniProtKB-ARBA"/>
</dbReference>
<dbReference type="PROSITE" id="PS50157">
    <property type="entry name" value="ZINC_FINGER_C2H2_2"/>
    <property type="match status" value="6"/>
</dbReference>
<keyword evidence="4 10" id="KW-0863">Zinc-finger</keyword>
<feature type="domain" description="C2H2-type" evidence="12">
    <location>
        <begin position="622"/>
        <end position="649"/>
    </location>
</feature>
<evidence type="ECO:0000313" key="15">
    <source>
        <dbReference type="RefSeq" id="XP_005183878.1"/>
    </source>
</evidence>
<dbReference type="Pfam" id="PF12874">
    <property type="entry name" value="zf-met"/>
    <property type="match status" value="1"/>
</dbReference>
<comment type="subcellular location">
    <subcellularLocation>
        <location evidence="1">Nucleus</location>
    </subcellularLocation>
</comment>
<organism evidence="13">
    <name type="scientific">Musca domestica</name>
    <name type="common">House fly</name>
    <dbReference type="NCBI Taxonomy" id="7370"/>
    <lineage>
        <taxon>Eukaryota</taxon>
        <taxon>Metazoa</taxon>
        <taxon>Ecdysozoa</taxon>
        <taxon>Arthropoda</taxon>
        <taxon>Hexapoda</taxon>
        <taxon>Insecta</taxon>
        <taxon>Pterygota</taxon>
        <taxon>Neoptera</taxon>
        <taxon>Endopterygota</taxon>
        <taxon>Diptera</taxon>
        <taxon>Brachycera</taxon>
        <taxon>Muscomorpha</taxon>
        <taxon>Muscoidea</taxon>
        <taxon>Muscidae</taxon>
        <taxon>Musca</taxon>
    </lineage>
</organism>
<gene>
    <name evidence="13" type="primary">101892562</name>
    <name evidence="15" type="synonym">LOC101892562</name>
</gene>
<dbReference type="SUPFAM" id="SSF57667">
    <property type="entry name" value="beta-beta-alpha zinc fingers"/>
    <property type="match status" value="3"/>
</dbReference>
<evidence type="ECO:0000313" key="14">
    <source>
        <dbReference type="Proteomes" id="UP001652621"/>
    </source>
</evidence>
<keyword evidence="3" id="KW-0677">Repeat</keyword>
<sequence length="763" mass="82826">MDIKPIVLTSNSQATANSNTHTSTQPNTTVSSNVSSSNTTSIASTASSYTNSAPTTAAATSHLPLDYSLGNFKPAIASDFPGPFVSSASAAAAVTQPSSLQIRDISVLTTMAATIPSPTQLLQHRVHHQMHHQQQPHQAQQSPTLAAEAHSHQTSAHAQQQTAQDYQPVSAFKAVLPKKKTTDDELAFSINRLVKTEQLQVHSAAMAAAAAAAAAVAANSNKLIKEETNNNSLTMLSKNHILQWKLDNANSNGMPLHYPLANMEAERLYDRASRSRSRSLSRSSSSQIDLDDDSNCRRSLHSRSRSRSSSVELEVDSPPPSPVPPRHPASRPSSAQNTNEKISSSHTSPKKSEMFSVSALLRKDDNHQKSSPLHPHPTGCDPFEAFRQAYPANYEQTMFQRPFLSPAFPFFAAFAFHQGQQQQSGLSSSYHPASQEDLFRLRNLMVPLQTAQNGANHAAAAAAAGVGVPGANGLPPNSHLGLAAHPSHLHHFHHMAAKWPGLPQFSDLYSCMKCEKMFSTPHGLEVHSRRTHHGKKPYACELCNKTFGHEVSLSQHRAVHNVEKVFECKQCGKRFKRSSTLSTHLLIHSDTRPFPCSYCGKRFHQKSDMKKHTYIHTGEKPHKCQVCGKAFSQSSNLITHSRKHTGYKPFSCKLCHKSFQRKVDLRRHKETQHTNLGPLLERNMGKVDFLAAASAAAAAAAAQNGQNENGLLPNGSSSGSSHVGSLSSPQSAVGQTQHHGPTANAALNAQLTAMNCQKVSLLV</sequence>
<dbReference type="PROSITE" id="PS00028">
    <property type="entry name" value="ZINC_FINGER_C2H2_1"/>
    <property type="match status" value="6"/>
</dbReference>
<feature type="region of interest" description="Disordered" evidence="11">
    <location>
        <begin position="274"/>
        <end position="353"/>
    </location>
</feature>
<keyword evidence="14" id="KW-1185">Reference proteome</keyword>
<dbReference type="PANTHER" id="PTHR24394">
    <property type="entry name" value="ZINC FINGER PROTEIN"/>
    <property type="match status" value="1"/>
</dbReference>
<dbReference type="OrthoDB" id="6155966at2759"/>
<dbReference type="RefSeq" id="XP_005183878.1">
    <property type="nucleotide sequence ID" value="XM_005183821.3"/>
</dbReference>
<evidence type="ECO:0000313" key="13">
    <source>
        <dbReference type="EnsemblMetazoa" id="MDOA011065-PA"/>
    </source>
</evidence>
<feature type="domain" description="C2H2-type" evidence="12">
    <location>
        <begin position="566"/>
        <end position="593"/>
    </location>
</feature>
<keyword evidence="8" id="KW-0804">Transcription</keyword>
<feature type="compositionally biased region" description="Polar residues" evidence="11">
    <location>
        <begin position="8"/>
        <end position="21"/>
    </location>
</feature>
<keyword evidence="7" id="KW-0238">DNA-binding</keyword>
<dbReference type="SMART" id="SM00355">
    <property type="entry name" value="ZnF_C2H2"/>
    <property type="match status" value="6"/>
</dbReference>
<dbReference type="EnsemblMetazoa" id="MDOA011065-RA">
    <property type="protein sequence ID" value="MDOA011065-PA"/>
    <property type="gene ID" value="MDOA011065"/>
</dbReference>
<feature type="domain" description="C2H2-type" evidence="12">
    <location>
        <begin position="594"/>
        <end position="621"/>
    </location>
</feature>
<evidence type="ECO:0000256" key="1">
    <source>
        <dbReference type="ARBA" id="ARBA00004123"/>
    </source>
</evidence>
<feature type="domain" description="C2H2-type" evidence="12">
    <location>
        <begin position="650"/>
        <end position="678"/>
    </location>
</feature>
<feature type="compositionally biased region" description="Low complexity" evidence="11">
    <location>
        <begin position="132"/>
        <end position="164"/>
    </location>
</feature>
<dbReference type="Gene3D" id="3.30.160.60">
    <property type="entry name" value="Classic Zinc Finger"/>
    <property type="match status" value="5"/>
</dbReference>
<dbReference type="AlphaFoldDB" id="A0A1I8N371"/>
<keyword evidence="2" id="KW-0479">Metal-binding</keyword>
<dbReference type="eggNOG" id="KOG1721">
    <property type="taxonomic scope" value="Eukaryota"/>
</dbReference>
<feature type="domain" description="C2H2-type" evidence="12">
    <location>
        <begin position="509"/>
        <end position="537"/>
    </location>
</feature>
<dbReference type="InterPro" id="IPR013087">
    <property type="entry name" value="Znf_C2H2_type"/>
</dbReference>
<dbReference type="PANTHER" id="PTHR24394:SF48">
    <property type="entry name" value="ZINC FINGER PROTEIN 771"/>
    <property type="match status" value="1"/>
</dbReference>
<protein>
    <submittedName>
        <fullName evidence="15">Zinc finger protein sens</fullName>
    </submittedName>
</protein>
<evidence type="ECO:0000256" key="6">
    <source>
        <dbReference type="ARBA" id="ARBA00023015"/>
    </source>
</evidence>
<feature type="compositionally biased region" description="Low complexity" evidence="11">
    <location>
        <begin position="22"/>
        <end position="40"/>
    </location>
</feature>
<evidence type="ECO:0000259" key="12">
    <source>
        <dbReference type="PROSITE" id="PS50157"/>
    </source>
</evidence>
<dbReference type="Proteomes" id="UP001652621">
    <property type="component" value="Unplaced"/>
</dbReference>
<proteinExistence type="predicted"/>
<reference evidence="13" key="1">
    <citation type="submission" date="2021-01" db="UniProtKB">
        <authorList>
            <consortium name="EnsemblMetazoa"/>
        </authorList>
    </citation>
    <scope>IDENTIFICATION</scope>
    <source>
        <strain evidence="13">Aabys</strain>
    </source>
</reference>
<keyword evidence="5" id="KW-0862">Zinc</keyword>
<dbReference type="KEGG" id="mde:101892562"/>
<dbReference type="GO" id="GO:0003002">
    <property type="term" value="P:regionalization"/>
    <property type="evidence" value="ECO:0007669"/>
    <property type="project" value="UniProtKB-ARBA"/>
</dbReference>
<evidence type="ECO:0000256" key="7">
    <source>
        <dbReference type="ARBA" id="ARBA00023125"/>
    </source>
</evidence>
<dbReference type="InterPro" id="IPR036236">
    <property type="entry name" value="Znf_C2H2_sf"/>
</dbReference>
<feature type="region of interest" description="Disordered" evidence="11">
    <location>
        <begin position="124"/>
        <end position="164"/>
    </location>
</feature>
<keyword evidence="6" id="KW-0805">Transcription regulation</keyword>
<evidence type="ECO:0000256" key="5">
    <source>
        <dbReference type="ARBA" id="ARBA00022833"/>
    </source>
</evidence>
<evidence type="ECO:0000256" key="11">
    <source>
        <dbReference type="SAM" id="MobiDB-lite"/>
    </source>
</evidence>
<evidence type="ECO:0000256" key="10">
    <source>
        <dbReference type="PROSITE-ProRule" id="PRU00042"/>
    </source>
</evidence>
<feature type="compositionally biased region" description="Low complexity" evidence="11">
    <location>
        <begin position="715"/>
        <end position="731"/>
    </location>
</feature>
<dbReference type="GO" id="GO:0008270">
    <property type="term" value="F:zinc ion binding"/>
    <property type="evidence" value="ECO:0007669"/>
    <property type="project" value="UniProtKB-KW"/>
</dbReference>
<dbReference type="GO" id="GO:0009887">
    <property type="term" value="P:animal organ morphogenesis"/>
    <property type="evidence" value="ECO:0007669"/>
    <property type="project" value="UniProtKB-ARBA"/>
</dbReference>
<name>A0A1I8N371_MUSDO</name>
<evidence type="ECO:0000256" key="8">
    <source>
        <dbReference type="ARBA" id="ARBA00023163"/>
    </source>
</evidence>
<dbReference type="FunFam" id="3.30.160.60:FF:000148">
    <property type="entry name" value="zinc finger protein Gfi-1"/>
    <property type="match status" value="1"/>
</dbReference>
<dbReference type="FunFam" id="3.30.160.60:FF:000245">
    <property type="entry name" value="zinc finger protein Gfi-1"/>
    <property type="match status" value="1"/>
</dbReference>
<dbReference type="VEuPathDB" id="VectorBase:MDOA011065"/>
<keyword evidence="9" id="KW-0539">Nucleus</keyword>
<feature type="compositionally biased region" description="Pro residues" evidence="11">
    <location>
        <begin position="317"/>
        <end position="327"/>
    </location>
</feature>